<name>A0A5N8VTR5_9ACTN</name>
<comment type="subcellular location">
    <subcellularLocation>
        <location evidence="1">Membrane</location>
        <topology evidence="1">Multi-pass membrane protein</topology>
    </subcellularLocation>
</comment>
<dbReference type="Proteomes" id="UP000326979">
    <property type="component" value="Unassembled WGS sequence"/>
</dbReference>
<evidence type="ECO:0000313" key="7">
    <source>
        <dbReference type="Proteomes" id="UP000326979"/>
    </source>
</evidence>
<dbReference type="RefSeq" id="WP_152779405.1">
    <property type="nucleotide sequence ID" value="NZ_BAABEQ010000014.1"/>
</dbReference>
<proteinExistence type="predicted"/>
<keyword evidence="7" id="KW-1185">Reference proteome</keyword>
<evidence type="ECO:0000256" key="5">
    <source>
        <dbReference type="SAM" id="Phobius"/>
    </source>
</evidence>
<evidence type="ECO:0000256" key="3">
    <source>
        <dbReference type="ARBA" id="ARBA00022989"/>
    </source>
</evidence>
<keyword evidence="4 5" id="KW-0472">Membrane</keyword>
<evidence type="ECO:0000256" key="2">
    <source>
        <dbReference type="ARBA" id="ARBA00022692"/>
    </source>
</evidence>
<evidence type="ECO:0000256" key="4">
    <source>
        <dbReference type="ARBA" id="ARBA00023136"/>
    </source>
</evidence>
<evidence type="ECO:0000313" key="6">
    <source>
        <dbReference type="EMBL" id="MPY38633.1"/>
    </source>
</evidence>
<dbReference type="AlphaFoldDB" id="A0A5N8VTR5"/>
<accession>A0A5N8VTR5</accession>
<evidence type="ECO:0000256" key="1">
    <source>
        <dbReference type="ARBA" id="ARBA00004141"/>
    </source>
</evidence>
<feature type="transmembrane region" description="Helical" evidence="5">
    <location>
        <begin position="71"/>
        <end position="91"/>
    </location>
</feature>
<reference evidence="6 7" key="1">
    <citation type="submission" date="2019-07" db="EMBL/GenBank/DDBJ databases">
        <title>New species of Amycolatopsis and Streptomyces.</title>
        <authorList>
            <person name="Duangmal K."/>
            <person name="Teo W.F.A."/>
            <person name="Lipun K."/>
        </authorList>
    </citation>
    <scope>NUCLEOTIDE SEQUENCE [LARGE SCALE GENOMIC DNA]</scope>
    <source>
        <strain evidence="6 7">TISTR 2346</strain>
    </source>
</reference>
<organism evidence="6 7">
    <name type="scientific">Streptomyces phyllanthi</name>
    <dbReference type="NCBI Taxonomy" id="1803180"/>
    <lineage>
        <taxon>Bacteria</taxon>
        <taxon>Bacillati</taxon>
        <taxon>Actinomycetota</taxon>
        <taxon>Actinomycetes</taxon>
        <taxon>Kitasatosporales</taxon>
        <taxon>Streptomycetaceae</taxon>
        <taxon>Streptomyces</taxon>
    </lineage>
</organism>
<dbReference type="Pfam" id="PF13564">
    <property type="entry name" value="DoxX_2"/>
    <property type="match status" value="1"/>
</dbReference>
<gene>
    <name evidence="6" type="ORF">FNH04_01250</name>
</gene>
<dbReference type="GO" id="GO:0016020">
    <property type="term" value="C:membrane"/>
    <property type="evidence" value="ECO:0007669"/>
    <property type="project" value="UniProtKB-SubCell"/>
</dbReference>
<feature type="transmembrane region" description="Helical" evidence="5">
    <location>
        <begin position="103"/>
        <end position="121"/>
    </location>
</feature>
<keyword evidence="3 5" id="KW-1133">Transmembrane helix</keyword>
<comment type="caution">
    <text evidence="6">The sequence shown here is derived from an EMBL/GenBank/DDBJ whole genome shotgun (WGS) entry which is preliminary data.</text>
</comment>
<keyword evidence="2 5" id="KW-0812">Transmembrane</keyword>
<dbReference type="OrthoDB" id="3790625at2"/>
<protein>
    <submittedName>
        <fullName evidence="6">DoxX family protein</fullName>
    </submittedName>
</protein>
<dbReference type="InterPro" id="IPR032808">
    <property type="entry name" value="DoxX"/>
</dbReference>
<dbReference type="EMBL" id="VJZE01000003">
    <property type="protein sequence ID" value="MPY38633.1"/>
    <property type="molecule type" value="Genomic_DNA"/>
</dbReference>
<sequence length="126" mass="13225">MNVALWVVAALLSLVFLAAGAMKLTQSKEKILASGPNMAWAEDFSPGVIKMIGTFEVLGAIGLLLPPAVDVATVFVPLAATGLALVMLGAAIEHGRRKEYPNIAVPVVLLALAVFEAWGRFGPHSF</sequence>